<dbReference type="AlphaFoldDB" id="A0A2A9M2A2"/>
<dbReference type="Gene3D" id="1.25.40.20">
    <property type="entry name" value="Ankyrin repeat-containing domain"/>
    <property type="match status" value="1"/>
</dbReference>
<evidence type="ECO:0000313" key="3">
    <source>
        <dbReference type="EMBL" id="PFH32628.1"/>
    </source>
</evidence>
<dbReference type="OrthoDB" id="46564at2759"/>
<dbReference type="InterPro" id="IPR019410">
    <property type="entry name" value="Methyltransf_16"/>
</dbReference>
<organism evidence="3 4">
    <name type="scientific">Besnoitia besnoiti</name>
    <name type="common">Apicomplexan protozoan</name>
    <dbReference type="NCBI Taxonomy" id="94643"/>
    <lineage>
        <taxon>Eukaryota</taxon>
        <taxon>Sar</taxon>
        <taxon>Alveolata</taxon>
        <taxon>Apicomplexa</taxon>
        <taxon>Conoidasida</taxon>
        <taxon>Coccidia</taxon>
        <taxon>Eucoccidiorida</taxon>
        <taxon>Eimeriorina</taxon>
        <taxon>Sarcocystidae</taxon>
        <taxon>Besnoitia</taxon>
    </lineage>
</organism>
<keyword evidence="1" id="KW-0040">ANK repeat</keyword>
<dbReference type="STRING" id="94643.A0A2A9M2A2"/>
<reference evidence="3 4" key="1">
    <citation type="submission" date="2017-09" db="EMBL/GenBank/DDBJ databases">
        <title>Genome sequencing of Besnoitia besnoiti strain Bb-Ger1.</title>
        <authorList>
            <person name="Schares G."/>
            <person name="Venepally P."/>
            <person name="Lorenzi H.A."/>
        </authorList>
    </citation>
    <scope>NUCLEOTIDE SEQUENCE [LARGE SCALE GENOMIC DNA]</scope>
    <source>
        <strain evidence="3 4">Bb-Ger1</strain>
    </source>
</reference>
<dbReference type="Pfam" id="PF12796">
    <property type="entry name" value="Ank_2"/>
    <property type="match status" value="1"/>
</dbReference>
<dbReference type="EMBL" id="NWUJ01000010">
    <property type="protein sequence ID" value="PFH32628.1"/>
    <property type="molecule type" value="Genomic_DNA"/>
</dbReference>
<evidence type="ECO:0000313" key="4">
    <source>
        <dbReference type="Proteomes" id="UP000224006"/>
    </source>
</evidence>
<dbReference type="GeneID" id="40306302"/>
<feature type="repeat" description="ANK" evidence="1">
    <location>
        <begin position="154"/>
        <end position="176"/>
    </location>
</feature>
<dbReference type="Proteomes" id="UP000224006">
    <property type="component" value="Chromosome IX"/>
</dbReference>
<dbReference type="InterPro" id="IPR036770">
    <property type="entry name" value="Ankyrin_rpt-contain_sf"/>
</dbReference>
<feature type="region of interest" description="Disordered" evidence="2">
    <location>
        <begin position="329"/>
        <end position="377"/>
    </location>
</feature>
<feature type="repeat" description="ANK" evidence="1">
    <location>
        <begin position="108"/>
        <end position="129"/>
    </location>
</feature>
<dbReference type="RefSeq" id="XP_029216637.1">
    <property type="nucleotide sequence ID" value="XM_029359970.1"/>
</dbReference>
<dbReference type="InterPro" id="IPR029063">
    <property type="entry name" value="SAM-dependent_MTases_sf"/>
</dbReference>
<dbReference type="SUPFAM" id="SSF53335">
    <property type="entry name" value="S-adenosyl-L-methionine-dependent methyltransferases"/>
    <property type="match status" value="1"/>
</dbReference>
<dbReference type="InterPro" id="IPR002110">
    <property type="entry name" value="Ankyrin_rpt"/>
</dbReference>
<feature type="compositionally biased region" description="Low complexity" evidence="2">
    <location>
        <begin position="345"/>
        <end position="369"/>
    </location>
</feature>
<dbReference type="PANTHER" id="PTHR14614">
    <property type="entry name" value="HEPATOCELLULAR CARCINOMA-ASSOCIATED ANTIGEN"/>
    <property type="match status" value="1"/>
</dbReference>
<accession>A0A2A9M2A2</accession>
<dbReference type="PROSITE" id="PS50297">
    <property type="entry name" value="ANK_REP_REGION"/>
    <property type="match status" value="2"/>
</dbReference>
<dbReference type="Gene3D" id="3.40.50.150">
    <property type="entry name" value="Vaccinia Virus protein VP39"/>
    <property type="match status" value="1"/>
</dbReference>
<feature type="region of interest" description="Disordered" evidence="2">
    <location>
        <begin position="259"/>
        <end position="291"/>
    </location>
</feature>
<dbReference type="PROSITE" id="PS50088">
    <property type="entry name" value="ANK_REPEAT"/>
    <property type="match status" value="2"/>
</dbReference>
<name>A0A2A9M2A2_BESBE</name>
<keyword evidence="4" id="KW-1185">Reference proteome</keyword>
<dbReference type="SUPFAM" id="SSF48403">
    <property type="entry name" value="Ankyrin repeat"/>
    <property type="match status" value="1"/>
</dbReference>
<dbReference type="SMART" id="SM00248">
    <property type="entry name" value="ANK"/>
    <property type="match status" value="3"/>
</dbReference>
<gene>
    <name evidence="3" type="ORF">BESB_012400</name>
</gene>
<dbReference type="KEGG" id="bbes:BESB_012400"/>
<comment type="caution">
    <text evidence="3">The sequence shown here is derived from an EMBL/GenBank/DDBJ whole genome shotgun (WGS) entry which is preliminary data.</text>
</comment>
<proteinExistence type="predicted"/>
<dbReference type="Pfam" id="PF10294">
    <property type="entry name" value="Methyltransf_16"/>
    <property type="match status" value="1"/>
</dbReference>
<feature type="compositionally biased region" description="Polar residues" evidence="2">
    <location>
        <begin position="15"/>
        <end position="24"/>
    </location>
</feature>
<protein>
    <submittedName>
        <fullName evidence="3">Ankyrin repeat-containing protein</fullName>
    </submittedName>
</protein>
<feature type="compositionally biased region" description="Low complexity" evidence="2">
    <location>
        <begin position="183"/>
        <end position="207"/>
    </location>
</feature>
<evidence type="ECO:0000256" key="2">
    <source>
        <dbReference type="SAM" id="MobiDB-lite"/>
    </source>
</evidence>
<feature type="region of interest" description="Disordered" evidence="2">
    <location>
        <begin position="1"/>
        <end position="28"/>
    </location>
</feature>
<feature type="region of interest" description="Disordered" evidence="2">
    <location>
        <begin position="179"/>
        <end position="207"/>
    </location>
</feature>
<dbReference type="VEuPathDB" id="ToxoDB:BESB_012400"/>
<sequence>MTTAELPNEEGPQGEASQLEQGAGSSREELEELIDDFIYAARVGELEEMKEALASLKMHFAEPHSLCRFLAGRESENKNKKLKKDGQCWCDSEGGKPIQVVDVPDPFSGQTALHMAAANGEEEIAKYLIVEEGVCAARYKPAVLCGAQHLPNRLGNTPLHWAVTNQRLALVKLILDSSPPPAEETASSAESSASSASAPATGRSSRAPSAAPFCVEVLAQNSVGKSALSEGFNSGNMEVLQLLLEHHSAKALEDSYQPVTAPRGDAAPDTAEDGTPTQDSGAAAAETAAETALQAAGGERASALCAADSCLVQELTHALKLDAYTKTAATTRKGCSRPREKREAGQGASEGASEGASAAAPEEAAASDSQESEGAESDGIVVKCREIGLSWTGEAFGKDAARDDTTGLHLWSAAVIGAQWMADLSNQGRFAGASVLELGAGCGLMGLAAALHSREPLAAFCQSDIFPHTLRNLERGFALNDFTKDGESWQRAGCAARAEVLALDWCDKNSWPRLEGDNEGKKGQSENFQQFDLILGSDLLYDRKMLAPLVDVVASLLKKPAGTFYYVHRLHRQGAGELVDELRRRGLKCEERSPPDEYFSNPFVDKTEAEAEVHLPEFTCRDFVMVRCAWR</sequence>
<evidence type="ECO:0000256" key="1">
    <source>
        <dbReference type="PROSITE-ProRule" id="PRU00023"/>
    </source>
</evidence>
<feature type="compositionally biased region" description="Low complexity" evidence="2">
    <location>
        <begin position="281"/>
        <end position="291"/>
    </location>
</feature>